<comment type="similarity">
    <text evidence="2 9">Belongs to the peptidase S41A family.</text>
</comment>
<dbReference type="CDD" id="cd07560">
    <property type="entry name" value="Peptidase_S41_CPP"/>
    <property type="match status" value="1"/>
</dbReference>
<evidence type="ECO:0000313" key="12">
    <source>
        <dbReference type="EMBL" id="GEP99035.1"/>
    </source>
</evidence>
<protein>
    <recommendedName>
        <fullName evidence="3">Probable CtpA-like serine protease</fullName>
    </recommendedName>
</protein>
<dbReference type="FunFam" id="2.30.42.10:FF:000063">
    <property type="entry name" value="Peptidase, S41 family"/>
    <property type="match status" value="1"/>
</dbReference>
<reference evidence="13 14" key="1">
    <citation type="submission" date="2018-06" db="EMBL/GenBank/DDBJ databases">
        <authorList>
            <consortium name="Pathogen Informatics"/>
            <person name="Doyle S."/>
        </authorList>
    </citation>
    <scope>NUCLEOTIDE SEQUENCE [LARGE SCALE GENOMIC DNA]</scope>
    <source>
        <strain evidence="13 14">NCTC12413</strain>
    </source>
</reference>
<dbReference type="Pfam" id="PF22694">
    <property type="entry name" value="CtpB_N-like"/>
    <property type="match status" value="1"/>
</dbReference>
<dbReference type="PANTHER" id="PTHR32060">
    <property type="entry name" value="TAIL-SPECIFIC PROTEASE"/>
    <property type="match status" value="1"/>
</dbReference>
<keyword evidence="5 10" id="KW-0812">Transmembrane</keyword>
<keyword evidence="7 9" id="KW-0720">Serine protease</keyword>
<keyword evidence="10" id="KW-0472">Membrane</keyword>
<dbReference type="RefSeq" id="WP_002511143.1">
    <property type="nucleotide sequence ID" value="NZ_AP019698.1"/>
</dbReference>
<evidence type="ECO:0000256" key="6">
    <source>
        <dbReference type="ARBA" id="ARBA00022801"/>
    </source>
</evidence>
<dbReference type="GO" id="GO:0007165">
    <property type="term" value="P:signal transduction"/>
    <property type="evidence" value="ECO:0007669"/>
    <property type="project" value="TreeGrafter"/>
</dbReference>
<dbReference type="GO" id="GO:0004175">
    <property type="term" value="F:endopeptidase activity"/>
    <property type="evidence" value="ECO:0007669"/>
    <property type="project" value="TreeGrafter"/>
</dbReference>
<dbReference type="SMART" id="SM00245">
    <property type="entry name" value="TSPc"/>
    <property type="match status" value="1"/>
</dbReference>
<evidence type="ECO:0000256" key="8">
    <source>
        <dbReference type="ARBA" id="ARBA00022989"/>
    </source>
</evidence>
<dbReference type="Pfam" id="PF01471">
    <property type="entry name" value="PG_binding_1"/>
    <property type="match status" value="1"/>
</dbReference>
<dbReference type="InterPro" id="IPR002477">
    <property type="entry name" value="Peptidoglycan-bd-like"/>
</dbReference>
<accession>A0A380CFS8</accession>
<dbReference type="GO" id="GO:0008236">
    <property type="term" value="F:serine-type peptidase activity"/>
    <property type="evidence" value="ECO:0007669"/>
    <property type="project" value="UniProtKB-KW"/>
</dbReference>
<evidence type="ECO:0000256" key="3">
    <source>
        <dbReference type="ARBA" id="ARBA00022029"/>
    </source>
</evidence>
<evidence type="ECO:0000313" key="13">
    <source>
        <dbReference type="EMBL" id="SUJ19779.1"/>
    </source>
</evidence>
<evidence type="ECO:0000256" key="1">
    <source>
        <dbReference type="ARBA" id="ARBA00004162"/>
    </source>
</evidence>
<keyword evidence="15" id="KW-1185">Reference proteome</keyword>
<feature type="domain" description="PDZ" evidence="11">
    <location>
        <begin position="115"/>
        <end position="209"/>
    </location>
</feature>
<dbReference type="InterPro" id="IPR004447">
    <property type="entry name" value="Peptidase_S41A"/>
</dbReference>
<evidence type="ECO:0000256" key="2">
    <source>
        <dbReference type="ARBA" id="ARBA00009179"/>
    </source>
</evidence>
<dbReference type="Pfam" id="PF13180">
    <property type="entry name" value="PDZ_2"/>
    <property type="match status" value="1"/>
</dbReference>
<evidence type="ECO:0000256" key="9">
    <source>
        <dbReference type="RuleBase" id="RU004404"/>
    </source>
</evidence>
<dbReference type="Proteomes" id="UP000254956">
    <property type="component" value="Unassembled WGS sequence"/>
</dbReference>
<dbReference type="Gene3D" id="3.90.226.10">
    <property type="entry name" value="2-enoyl-CoA Hydratase, Chain A, domain 1"/>
    <property type="match status" value="1"/>
</dbReference>
<dbReference type="SMART" id="SM00228">
    <property type="entry name" value="PDZ"/>
    <property type="match status" value="1"/>
</dbReference>
<dbReference type="PROSITE" id="PS50106">
    <property type="entry name" value="PDZ"/>
    <property type="match status" value="1"/>
</dbReference>
<keyword evidence="6 9" id="KW-0378">Hydrolase</keyword>
<dbReference type="FunFam" id="3.30.750.44:FF:000001">
    <property type="entry name" value="S41 family peptidase"/>
    <property type="match status" value="1"/>
</dbReference>
<dbReference type="GO" id="GO:0030288">
    <property type="term" value="C:outer membrane-bounded periplasmic space"/>
    <property type="evidence" value="ECO:0007669"/>
    <property type="project" value="TreeGrafter"/>
</dbReference>
<feature type="transmembrane region" description="Helical" evidence="10">
    <location>
        <begin position="30"/>
        <end position="56"/>
    </location>
</feature>
<dbReference type="InterPro" id="IPR036366">
    <property type="entry name" value="PGBDSf"/>
</dbReference>
<dbReference type="EMBL" id="UGZE01000001">
    <property type="protein sequence ID" value="SUJ19779.1"/>
    <property type="molecule type" value="Genomic_DNA"/>
</dbReference>
<evidence type="ECO:0000313" key="15">
    <source>
        <dbReference type="Proteomes" id="UP000321598"/>
    </source>
</evidence>
<dbReference type="Gene3D" id="2.30.42.10">
    <property type="match status" value="1"/>
</dbReference>
<evidence type="ECO:0000256" key="5">
    <source>
        <dbReference type="ARBA" id="ARBA00022692"/>
    </source>
</evidence>
<dbReference type="Gene3D" id="3.30.750.44">
    <property type="match status" value="1"/>
</dbReference>
<dbReference type="GO" id="GO:0006508">
    <property type="term" value="P:proteolysis"/>
    <property type="evidence" value="ECO:0007669"/>
    <property type="project" value="UniProtKB-KW"/>
</dbReference>
<dbReference type="InterPro" id="IPR029045">
    <property type="entry name" value="ClpP/crotonase-like_dom_sf"/>
</dbReference>
<dbReference type="OrthoDB" id="9812068at2"/>
<evidence type="ECO:0000256" key="4">
    <source>
        <dbReference type="ARBA" id="ARBA00022670"/>
    </source>
</evidence>
<dbReference type="Pfam" id="PF03572">
    <property type="entry name" value="Peptidase_S41"/>
    <property type="match status" value="1"/>
</dbReference>
<dbReference type="STRING" id="1212545.SARL_12421"/>
<evidence type="ECO:0000256" key="10">
    <source>
        <dbReference type="SAM" id="Phobius"/>
    </source>
</evidence>
<dbReference type="Proteomes" id="UP000321598">
    <property type="component" value="Unassembled WGS sequence"/>
</dbReference>
<dbReference type="SUPFAM" id="SSF47090">
    <property type="entry name" value="PGBD-like"/>
    <property type="match status" value="1"/>
</dbReference>
<name>A0A380CFS8_9STAP</name>
<dbReference type="AlphaFoldDB" id="A0A380CFS8"/>
<reference evidence="12 15" key="2">
    <citation type="submission" date="2019-07" db="EMBL/GenBank/DDBJ databases">
        <title>Whole genome shotgun sequence of Staphylococcus arlettae NBRC 109765.</title>
        <authorList>
            <person name="Hosoyama A."/>
            <person name="Uohara A."/>
            <person name="Ohji S."/>
            <person name="Ichikawa N."/>
        </authorList>
    </citation>
    <scope>NUCLEOTIDE SEQUENCE [LARGE SCALE GENOMIC DNA]</scope>
    <source>
        <strain evidence="12 15">NBRC 109765</strain>
    </source>
</reference>
<evidence type="ECO:0000313" key="14">
    <source>
        <dbReference type="Proteomes" id="UP000254956"/>
    </source>
</evidence>
<dbReference type="Gene3D" id="1.10.101.10">
    <property type="entry name" value="PGBD-like superfamily/PGBD"/>
    <property type="match status" value="1"/>
</dbReference>
<dbReference type="InterPro" id="IPR001478">
    <property type="entry name" value="PDZ"/>
</dbReference>
<keyword evidence="4 9" id="KW-0645">Protease</keyword>
<organism evidence="13 14">
    <name type="scientific">Staphylococcus arlettae</name>
    <dbReference type="NCBI Taxonomy" id="29378"/>
    <lineage>
        <taxon>Bacteria</taxon>
        <taxon>Bacillati</taxon>
        <taxon>Bacillota</taxon>
        <taxon>Bacilli</taxon>
        <taxon>Bacillales</taxon>
        <taxon>Staphylococcaceae</taxon>
        <taxon>Staphylococcus</taxon>
    </lineage>
</organism>
<dbReference type="CDD" id="cd06782">
    <property type="entry name" value="cpPDZ_CPP-like"/>
    <property type="match status" value="1"/>
</dbReference>
<dbReference type="SUPFAM" id="SSF50156">
    <property type="entry name" value="PDZ domain-like"/>
    <property type="match status" value="1"/>
</dbReference>
<dbReference type="NCBIfam" id="TIGR00225">
    <property type="entry name" value="prc"/>
    <property type="match status" value="1"/>
</dbReference>
<evidence type="ECO:0000259" key="11">
    <source>
        <dbReference type="PROSITE" id="PS50106"/>
    </source>
</evidence>
<proteinExistence type="inferred from homology"/>
<dbReference type="EMBL" id="BKAV01000001">
    <property type="protein sequence ID" value="GEP99035.1"/>
    <property type="molecule type" value="Genomic_DNA"/>
</dbReference>
<dbReference type="InterPro" id="IPR005151">
    <property type="entry name" value="Tail-specific_protease"/>
</dbReference>
<evidence type="ECO:0000256" key="7">
    <source>
        <dbReference type="ARBA" id="ARBA00022825"/>
    </source>
</evidence>
<dbReference type="InterPro" id="IPR036034">
    <property type="entry name" value="PDZ_sf"/>
</dbReference>
<dbReference type="SUPFAM" id="SSF52096">
    <property type="entry name" value="ClpP/crotonase"/>
    <property type="match status" value="1"/>
</dbReference>
<comment type="subcellular location">
    <subcellularLocation>
        <location evidence="1">Cell membrane</location>
        <topology evidence="1">Single-pass membrane protein</topology>
    </subcellularLocation>
</comment>
<dbReference type="PANTHER" id="PTHR32060:SF30">
    <property type="entry name" value="CARBOXY-TERMINAL PROCESSING PROTEASE CTPA"/>
    <property type="match status" value="1"/>
</dbReference>
<dbReference type="InterPro" id="IPR036365">
    <property type="entry name" value="PGBD-like_sf"/>
</dbReference>
<dbReference type="InterPro" id="IPR055210">
    <property type="entry name" value="CtpA/B_N"/>
</dbReference>
<dbReference type="GO" id="GO:0005886">
    <property type="term" value="C:plasma membrane"/>
    <property type="evidence" value="ECO:0007669"/>
    <property type="project" value="UniProtKB-SubCell"/>
</dbReference>
<sequence>MTEPQDTHTEDSTEKSQPATKYLQFKRRKFIWLVIATIILTALITVFATISISNFMSGLTSEQRKDVAKIEQAYKTIDNEYYKDVKSKELSDAAINGMVKQLDDPYSEYMTKQQTKAFNEDVSGDFVGIGAEMQKKNDQIQITSPMKDSPAEKAGIQPKDIVTKVNGKSVKGKPLDAIVKQVRGKKGSEVTLTIKRNGEEQDISIKRNTIHVKSVEYEKHGNSGVFKINKFQDSTAGELKSAIIKARKQGIDNIVLDLRNNPGGLLNEAVKMANIFIDKNKTVVQLEKGEHKEQVKTPNDSLKEAKDMNVAILVNGGSASASEVFAGAMKAHDKAKIYGSKTFGKGIVQTTHELDDGSILKYTDMKWLTPDDKYIHGKGIKPDVKIDTPEYQSLNVIPNNKTYVEGDETSHVKTIKIGLKALGYSINNESKTYDNELTEAIKKFQKDQKLTVNGNFDKETNNKFTEMLVNKANEKDTVLDELLDKLK</sequence>
<keyword evidence="8 10" id="KW-1133">Transmembrane helix</keyword>
<gene>
    <name evidence="13" type="ORF">NCTC12413_01494</name>
    <name evidence="12" type="ORF">SAR03_00730</name>
</gene>